<feature type="domain" description="C2H2-type" evidence="3">
    <location>
        <begin position="45"/>
        <end position="74"/>
    </location>
</feature>
<organism evidence="4 5">
    <name type="scientific">Operophtera brumata</name>
    <name type="common">Winter moth</name>
    <name type="synonym">Phalaena brumata</name>
    <dbReference type="NCBI Taxonomy" id="104452"/>
    <lineage>
        <taxon>Eukaryota</taxon>
        <taxon>Metazoa</taxon>
        <taxon>Ecdysozoa</taxon>
        <taxon>Arthropoda</taxon>
        <taxon>Hexapoda</taxon>
        <taxon>Insecta</taxon>
        <taxon>Pterygota</taxon>
        <taxon>Neoptera</taxon>
        <taxon>Endopterygota</taxon>
        <taxon>Lepidoptera</taxon>
        <taxon>Glossata</taxon>
        <taxon>Ditrysia</taxon>
        <taxon>Geometroidea</taxon>
        <taxon>Geometridae</taxon>
        <taxon>Larentiinae</taxon>
        <taxon>Operophtera</taxon>
    </lineage>
</organism>
<dbReference type="Proteomes" id="UP000037510">
    <property type="component" value="Unassembled WGS sequence"/>
</dbReference>
<comment type="caution">
    <text evidence="4">The sequence shown here is derived from an EMBL/GenBank/DDBJ whole genome shotgun (WGS) entry which is preliminary data.</text>
</comment>
<keyword evidence="1" id="KW-0862">Zinc</keyword>
<keyword evidence="5" id="KW-1185">Reference proteome</keyword>
<feature type="compositionally biased region" description="Polar residues" evidence="2">
    <location>
        <begin position="324"/>
        <end position="346"/>
    </location>
</feature>
<dbReference type="AlphaFoldDB" id="A0A0L7KTX4"/>
<dbReference type="Gene3D" id="3.30.160.60">
    <property type="entry name" value="Classic Zinc Finger"/>
    <property type="match status" value="1"/>
</dbReference>
<dbReference type="PROSITE" id="PS00028">
    <property type="entry name" value="ZINC_FINGER_C2H2_1"/>
    <property type="match status" value="2"/>
</dbReference>
<feature type="region of interest" description="Disordered" evidence="2">
    <location>
        <begin position="321"/>
        <end position="346"/>
    </location>
</feature>
<name>A0A0L7KTX4_OPEBR</name>
<keyword evidence="1" id="KW-0863">Zinc-finger</keyword>
<dbReference type="PANTHER" id="PTHR46664:SF1">
    <property type="entry name" value="ATM INTERACTOR"/>
    <property type="match status" value="1"/>
</dbReference>
<evidence type="ECO:0000259" key="3">
    <source>
        <dbReference type="PROSITE" id="PS50157"/>
    </source>
</evidence>
<dbReference type="EMBL" id="JTDY01005717">
    <property type="protein sequence ID" value="KOB66702.1"/>
    <property type="molecule type" value="Genomic_DNA"/>
</dbReference>
<feature type="domain" description="C2H2-type" evidence="3">
    <location>
        <begin position="145"/>
        <end position="173"/>
    </location>
</feature>
<dbReference type="GO" id="GO:0000981">
    <property type="term" value="F:DNA-binding transcription factor activity, RNA polymerase II-specific"/>
    <property type="evidence" value="ECO:0007669"/>
    <property type="project" value="TreeGrafter"/>
</dbReference>
<dbReference type="GO" id="GO:0045944">
    <property type="term" value="P:positive regulation of transcription by RNA polymerase II"/>
    <property type="evidence" value="ECO:0007669"/>
    <property type="project" value="InterPro"/>
</dbReference>
<protein>
    <submittedName>
        <fullName evidence="4">ATM interactor</fullName>
    </submittedName>
</protein>
<dbReference type="GO" id="GO:0005634">
    <property type="term" value="C:nucleus"/>
    <property type="evidence" value="ECO:0007669"/>
    <property type="project" value="TreeGrafter"/>
</dbReference>
<evidence type="ECO:0000256" key="2">
    <source>
        <dbReference type="SAM" id="MobiDB-lite"/>
    </source>
</evidence>
<sequence>MPYENDCSGKAVCSSVDDNNIVFKFNEKELIFTIEAPDQDMNLNFPCPYNCIETYSKKNDILNHLIRAHNHKKDYEIGYHYHCWEKECIYNKNSVKGKFFNERKYLNQHYNKVHKSKIFYCDKCESHFSTTSEFNRHRNTCNTVFLCEHCNKEYKIRDRLLVHLKRRHPDKHREYKTAKKAEKRKAMSETVTKKPKMASLESLFETDSPKRSFATQTLNLKDSIKNDVTLSPWQSSNNEISTQTGFEDLLSLKSNSEDDSLFYSETTLSDIQTQTFPLEFGLVVNRSHKETLTESLDMSMKGTQTCICYFDSPKMPFGDKSALDSVSSSPRSGNLTSTETQTADYKSSVPSDVLLSLNSTETQTCFEEALKESL</sequence>
<dbReference type="InterPro" id="IPR013087">
    <property type="entry name" value="Znf_C2H2_type"/>
</dbReference>
<evidence type="ECO:0000313" key="4">
    <source>
        <dbReference type="EMBL" id="KOB66702.1"/>
    </source>
</evidence>
<reference evidence="4 5" key="1">
    <citation type="journal article" date="2015" name="Genome Biol. Evol.">
        <title>The genome of winter moth (Operophtera brumata) provides a genomic perspective on sexual dimorphism and phenology.</title>
        <authorList>
            <person name="Derks M.F."/>
            <person name="Smit S."/>
            <person name="Salis L."/>
            <person name="Schijlen E."/>
            <person name="Bossers A."/>
            <person name="Mateman C."/>
            <person name="Pijl A.S."/>
            <person name="de Ridder D."/>
            <person name="Groenen M.A."/>
            <person name="Visser M.E."/>
            <person name="Megens H.J."/>
        </authorList>
    </citation>
    <scope>NUCLEOTIDE SEQUENCE [LARGE SCALE GENOMIC DNA]</scope>
    <source>
        <strain evidence="4">WM2013NL</strain>
        <tissue evidence="4">Head and thorax</tissue>
    </source>
</reference>
<dbReference type="GO" id="GO:0000976">
    <property type="term" value="F:transcription cis-regulatory region binding"/>
    <property type="evidence" value="ECO:0007669"/>
    <property type="project" value="InterPro"/>
</dbReference>
<dbReference type="PANTHER" id="PTHR46664">
    <property type="entry name" value="ATM INTERACTOR"/>
    <property type="match status" value="1"/>
</dbReference>
<dbReference type="GO" id="GO:0008270">
    <property type="term" value="F:zinc ion binding"/>
    <property type="evidence" value="ECO:0007669"/>
    <property type="project" value="UniProtKB-KW"/>
</dbReference>
<gene>
    <name evidence="4" type="ORF">OBRU01_20760</name>
</gene>
<dbReference type="InterPro" id="IPR055303">
    <property type="entry name" value="ATMIN"/>
</dbReference>
<accession>A0A0L7KTX4</accession>
<proteinExistence type="predicted"/>
<dbReference type="PROSITE" id="PS50157">
    <property type="entry name" value="ZINC_FINGER_C2H2_2"/>
    <property type="match status" value="2"/>
</dbReference>
<dbReference type="SMART" id="SM00355">
    <property type="entry name" value="ZnF_C2H2"/>
    <property type="match status" value="4"/>
</dbReference>
<dbReference type="STRING" id="104452.A0A0L7KTX4"/>
<evidence type="ECO:0000313" key="5">
    <source>
        <dbReference type="Proteomes" id="UP000037510"/>
    </source>
</evidence>
<keyword evidence="1" id="KW-0479">Metal-binding</keyword>
<evidence type="ECO:0000256" key="1">
    <source>
        <dbReference type="PROSITE-ProRule" id="PRU00042"/>
    </source>
</evidence>